<evidence type="ECO:0000256" key="2">
    <source>
        <dbReference type="ARBA" id="ARBA00023015"/>
    </source>
</evidence>
<evidence type="ECO:0000313" key="8">
    <source>
        <dbReference type="Proteomes" id="UP000281094"/>
    </source>
</evidence>
<dbReference type="Pfam" id="PF00440">
    <property type="entry name" value="TetR_N"/>
    <property type="match status" value="1"/>
</dbReference>
<dbReference type="PANTHER" id="PTHR30055:SF234">
    <property type="entry name" value="HTH-TYPE TRANSCRIPTIONAL REGULATOR BETI"/>
    <property type="match status" value="1"/>
</dbReference>
<comment type="caution">
    <text evidence="7">The sequence shown here is derived from an EMBL/GenBank/DDBJ whole genome shotgun (WGS) entry which is preliminary data.</text>
</comment>
<keyword evidence="8" id="KW-1185">Reference proteome</keyword>
<evidence type="ECO:0000313" key="7">
    <source>
        <dbReference type="EMBL" id="RLQ88334.1"/>
    </source>
</evidence>
<evidence type="ECO:0000256" key="1">
    <source>
        <dbReference type="ARBA" id="ARBA00022491"/>
    </source>
</evidence>
<feature type="DNA-binding region" description="H-T-H motif" evidence="5">
    <location>
        <begin position="31"/>
        <end position="50"/>
    </location>
</feature>
<feature type="domain" description="HTH tetR-type" evidence="6">
    <location>
        <begin position="8"/>
        <end position="68"/>
    </location>
</feature>
<evidence type="ECO:0000256" key="3">
    <source>
        <dbReference type="ARBA" id="ARBA00023125"/>
    </source>
</evidence>
<dbReference type="RefSeq" id="WP_121645301.1">
    <property type="nucleotide sequence ID" value="NZ_RCWN01000001.1"/>
</dbReference>
<accession>A0A3L7JD01</accession>
<dbReference type="SUPFAM" id="SSF48498">
    <property type="entry name" value="Tetracyclin repressor-like, C-terminal domain"/>
    <property type="match status" value="1"/>
</dbReference>
<name>A0A3L7JD01_9HYPH</name>
<protein>
    <submittedName>
        <fullName evidence="7">TetR/AcrR family transcriptional regulator</fullName>
    </submittedName>
</protein>
<dbReference type="SUPFAM" id="SSF46689">
    <property type="entry name" value="Homeodomain-like"/>
    <property type="match status" value="1"/>
</dbReference>
<gene>
    <name evidence="7" type="ORF">D8780_09070</name>
</gene>
<evidence type="ECO:0000256" key="5">
    <source>
        <dbReference type="PROSITE-ProRule" id="PRU00335"/>
    </source>
</evidence>
<dbReference type="InterPro" id="IPR039538">
    <property type="entry name" value="BetI_C"/>
</dbReference>
<dbReference type="Pfam" id="PF13977">
    <property type="entry name" value="TetR_C_6"/>
    <property type="match status" value="1"/>
</dbReference>
<dbReference type="GO" id="GO:0003700">
    <property type="term" value="F:DNA-binding transcription factor activity"/>
    <property type="evidence" value="ECO:0007669"/>
    <property type="project" value="TreeGrafter"/>
</dbReference>
<dbReference type="InterPro" id="IPR036271">
    <property type="entry name" value="Tet_transcr_reg_TetR-rel_C_sf"/>
</dbReference>
<dbReference type="GO" id="GO:0000976">
    <property type="term" value="F:transcription cis-regulatory region binding"/>
    <property type="evidence" value="ECO:0007669"/>
    <property type="project" value="TreeGrafter"/>
</dbReference>
<dbReference type="Gene3D" id="1.10.357.10">
    <property type="entry name" value="Tetracycline Repressor, domain 2"/>
    <property type="match status" value="1"/>
</dbReference>
<organism evidence="7 8">
    <name type="scientific">Notoacmeibacter ruber</name>
    <dbReference type="NCBI Taxonomy" id="2670375"/>
    <lineage>
        <taxon>Bacteria</taxon>
        <taxon>Pseudomonadati</taxon>
        <taxon>Pseudomonadota</taxon>
        <taxon>Alphaproteobacteria</taxon>
        <taxon>Hyphomicrobiales</taxon>
        <taxon>Notoacmeibacteraceae</taxon>
        <taxon>Notoacmeibacter</taxon>
    </lineage>
</organism>
<dbReference type="AlphaFoldDB" id="A0A3L7JD01"/>
<dbReference type="PRINTS" id="PR00455">
    <property type="entry name" value="HTHTETR"/>
</dbReference>
<dbReference type="EMBL" id="RCWN01000001">
    <property type="protein sequence ID" value="RLQ88334.1"/>
    <property type="molecule type" value="Genomic_DNA"/>
</dbReference>
<dbReference type="PANTHER" id="PTHR30055">
    <property type="entry name" value="HTH-TYPE TRANSCRIPTIONAL REGULATOR RUTR"/>
    <property type="match status" value="1"/>
</dbReference>
<sequence>MPKVVDRDAMKLRVLDAAKAVLVREGLAEARMEQVARQAGIAKGTIYLYFDSKDALVAALLERMTKDIETALAPVDLPATLDEFLDEINRRLTGRDEDGRSVVNFFLIFGSALTSPPVAERLTRTFDQFGSRIAERLRALQDRGQVLSECDPDHAGRALAAMLDGLVLHQALFRRSAAEREKMVSAALAIIGRGLAADRR</sequence>
<dbReference type="Proteomes" id="UP000281094">
    <property type="component" value="Unassembled WGS sequence"/>
</dbReference>
<keyword evidence="2" id="KW-0805">Transcription regulation</keyword>
<evidence type="ECO:0000259" key="6">
    <source>
        <dbReference type="PROSITE" id="PS50977"/>
    </source>
</evidence>
<reference evidence="7 8" key="1">
    <citation type="submission" date="2018-10" db="EMBL/GenBank/DDBJ databases">
        <title>Notoacmeibacter sp. M2BS9Y-3-1, whole genome shotgun sequence.</title>
        <authorList>
            <person name="Tuo L."/>
        </authorList>
    </citation>
    <scope>NUCLEOTIDE SEQUENCE [LARGE SCALE GENOMIC DNA]</scope>
    <source>
        <strain evidence="7 8">M2BS9Y-3-1</strain>
    </source>
</reference>
<dbReference type="PROSITE" id="PS50977">
    <property type="entry name" value="HTH_TETR_2"/>
    <property type="match status" value="1"/>
</dbReference>
<keyword evidence="4" id="KW-0804">Transcription</keyword>
<dbReference type="InterPro" id="IPR009057">
    <property type="entry name" value="Homeodomain-like_sf"/>
</dbReference>
<dbReference type="InterPro" id="IPR001647">
    <property type="entry name" value="HTH_TetR"/>
</dbReference>
<keyword evidence="1" id="KW-0678">Repressor</keyword>
<keyword evidence="3 5" id="KW-0238">DNA-binding</keyword>
<proteinExistence type="predicted"/>
<evidence type="ECO:0000256" key="4">
    <source>
        <dbReference type="ARBA" id="ARBA00023163"/>
    </source>
</evidence>
<dbReference type="InterPro" id="IPR050109">
    <property type="entry name" value="HTH-type_TetR-like_transc_reg"/>
</dbReference>